<dbReference type="InParanoid" id="A0A0C3FV03"/>
<feature type="compositionally biased region" description="Basic and acidic residues" evidence="1">
    <location>
        <begin position="316"/>
        <end position="339"/>
    </location>
</feature>
<gene>
    <name evidence="2" type="ORF">PILCRDRAFT_439061</name>
</gene>
<feature type="region of interest" description="Disordered" evidence="1">
    <location>
        <begin position="379"/>
        <end position="407"/>
    </location>
</feature>
<reference evidence="2 3" key="1">
    <citation type="submission" date="2014-04" db="EMBL/GenBank/DDBJ databases">
        <authorList>
            <consortium name="DOE Joint Genome Institute"/>
            <person name="Kuo A."/>
            <person name="Tarkka M."/>
            <person name="Buscot F."/>
            <person name="Kohler A."/>
            <person name="Nagy L.G."/>
            <person name="Floudas D."/>
            <person name="Copeland A."/>
            <person name="Barry K.W."/>
            <person name="Cichocki N."/>
            <person name="Veneault-Fourrey C."/>
            <person name="LaButti K."/>
            <person name="Lindquist E.A."/>
            <person name="Lipzen A."/>
            <person name="Lundell T."/>
            <person name="Morin E."/>
            <person name="Murat C."/>
            <person name="Sun H."/>
            <person name="Tunlid A."/>
            <person name="Henrissat B."/>
            <person name="Grigoriev I.V."/>
            <person name="Hibbett D.S."/>
            <person name="Martin F."/>
            <person name="Nordberg H.P."/>
            <person name="Cantor M.N."/>
            <person name="Hua S.X."/>
        </authorList>
    </citation>
    <scope>NUCLEOTIDE SEQUENCE [LARGE SCALE GENOMIC DNA]</scope>
    <source>
        <strain evidence="2 3">F 1598</strain>
    </source>
</reference>
<organism evidence="2 3">
    <name type="scientific">Piloderma croceum (strain F 1598)</name>
    <dbReference type="NCBI Taxonomy" id="765440"/>
    <lineage>
        <taxon>Eukaryota</taxon>
        <taxon>Fungi</taxon>
        <taxon>Dikarya</taxon>
        <taxon>Basidiomycota</taxon>
        <taxon>Agaricomycotina</taxon>
        <taxon>Agaricomycetes</taxon>
        <taxon>Agaricomycetidae</taxon>
        <taxon>Atheliales</taxon>
        <taxon>Atheliaceae</taxon>
        <taxon>Piloderma</taxon>
    </lineage>
</organism>
<sequence length="492" mass="55686">MVCHYGVRDIVYLQDMTLVEHPQIGATLYDFFHIQRAPDVPQLQTLLTGSKLAAYMRQIGELKWAEDEIHWADQEEDPVEVAPCDIGEIIKDLELLTNMGLNRKSMKRAEVQHAPQHSASAEKTKQSPTTLFDPCNYPPPWPLVPFSALTHNLQKRIPFHLLPQKLIVHDPWNLLSVPDVKEDSGNDTDWTAKDDIIWMYNLELSTAGKEKVKMEKESRAELDRKNEDTNQRESFLHMPDSETSRPVEPAIMVFPPPRPPPPESVPEAHLYLSPAHRSGAGNHSVVYKAELELPRSILVDDVLCQKCMMDKVAEHVEEKKRRGEYPYDDALKEGCRDTESPGESSQSARTPNSQSAKVTLSDNNSPAITMEFISVEEHKAEQKKKDGDFGKVDGVSHGGDGKDKSDRKFHTVKPAQTTRTITYEGPIVEVFPEVEWQNPERGPYCSHLQQLSRCKRGPVTAKVSVAAKLSIQYDEHLAREAHNYQSFPSDLF</sequence>
<dbReference type="Proteomes" id="UP000054166">
    <property type="component" value="Unassembled WGS sequence"/>
</dbReference>
<dbReference type="STRING" id="765440.A0A0C3FV03"/>
<protein>
    <submittedName>
        <fullName evidence="2">Uncharacterized protein</fullName>
    </submittedName>
</protein>
<proteinExistence type="predicted"/>
<name>A0A0C3FV03_PILCF</name>
<evidence type="ECO:0000313" key="3">
    <source>
        <dbReference type="Proteomes" id="UP000054166"/>
    </source>
</evidence>
<evidence type="ECO:0000313" key="2">
    <source>
        <dbReference type="EMBL" id="KIM83279.1"/>
    </source>
</evidence>
<dbReference type="EMBL" id="KN832991">
    <property type="protein sequence ID" value="KIM83279.1"/>
    <property type="molecule type" value="Genomic_DNA"/>
</dbReference>
<feature type="compositionally biased region" description="Polar residues" evidence="1">
    <location>
        <begin position="341"/>
        <end position="363"/>
    </location>
</feature>
<feature type="region of interest" description="Disordered" evidence="1">
    <location>
        <begin position="316"/>
        <end position="363"/>
    </location>
</feature>
<feature type="region of interest" description="Disordered" evidence="1">
    <location>
        <begin position="214"/>
        <end position="245"/>
    </location>
</feature>
<evidence type="ECO:0000256" key="1">
    <source>
        <dbReference type="SAM" id="MobiDB-lite"/>
    </source>
</evidence>
<feature type="compositionally biased region" description="Basic and acidic residues" evidence="1">
    <location>
        <begin position="379"/>
        <end position="391"/>
    </location>
</feature>
<reference evidence="3" key="2">
    <citation type="submission" date="2015-01" db="EMBL/GenBank/DDBJ databases">
        <title>Evolutionary Origins and Diversification of the Mycorrhizal Mutualists.</title>
        <authorList>
            <consortium name="DOE Joint Genome Institute"/>
            <consortium name="Mycorrhizal Genomics Consortium"/>
            <person name="Kohler A."/>
            <person name="Kuo A."/>
            <person name="Nagy L.G."/>
            <person name="Floudas D."/>
            <person name="Copeland A."/>
            <person name="Barry K.W."/>
            <person name="Cichocki N."/>
            <person name="Veneault-Fourrey C."/>
            <person name="LaButti K."/>
            <person name="Lindquist E.A."/>
            <person name="Lipzen A."/>
            <person name="Lundell T."/>
            <person name="Morin E."/>
            <person name="Murat C."/>
            <person name="Riley R."/>
            <person name="Ohm R."/>
            <person name="Sun H."/>
            <person name="Tunlid A."/>
            <person name="Henrissat B."/>
            <person name="Grigoriev I.V."/>
            <person name="Hibbett D.S."/>
            <person name="Martin F."/>
        </authorList>
    </citation>
    <scope>NUCLEOTIDE SEQUENCE [LARGE SCALE GENOMIC DNA]</scope>
    <source>
        <strain evidence="3">F 1598</strain>
    </source>
</reference>
<dbReference type="AlphaFoldDB" id="A0A0C3FV03"/>
<accession>A0A0C3FV03</accession>
<dbReference type="HOGENOM" id="CLU_013665_0_0_1"/>
<keyword evidence="3" id="KW-1185">Reference proteome</keyword>
<dbReference type="OrthoDB" id="5327923at2759"/>